<dbReference type="GO" id="GO:0003677">
    <property type="term" value="F:DNA binding"/>
    <property type="evidence" value="ECO:0007669"/>
    <property type="project" value="InterPro"/>
</dbReference>
<dbReference type="Gene3D" id="1.10.260.40">
    <property type="entry name" value="lambda repressor-like DNA-binding domains"/>
    <property type="match status" value="1"/>
</dbReference>
<sequence>MVSGAQVRGARAMLRLTVSELAERSSVAPNTVVRVVAEKPVNTGTLSAFQQVLEAAGVIFMPENGEGPGVRLRKAASPANSNGKD</sequence>
<dbReference type="AlphaFoldDB" id="A0A940MX46"/>
<evidence type="ECO:0000256" key="1">
    <source>
        <dbReference type="SAM" id="MobiDB-lite"/>
    </source>
</evidence>
<reference evidence="2" key="1">
    <citation type="submission" date="2021-03" db="EMBL/GenBank/DDBJ databases">
        <authorList>
            <person name="So Y."/>
        </authorList>
    </citation>
    <scope>NUCLEOTIDE SEQUENCE</scope>
    <source>
        <strain evidence="2">SG15</strain>
    </source>
</reference>
<protein>
    <submittedName>
        <fullName evidence="2">Transcriptional regulator</fullName>
    </submittedName>
</protein>
<dbReference type="EMBL" id="JAGIZA010000004">
    <property type="protein sequence ID" value="MBP0492615.1"/>
    <property type="molecule type" value="Genomic_DNA"/>
</dbReference>
<keyword evidence="3" id="KW-1185">Reference proteome</keyword>
<feature type="region of interest" description="Disordered" evidence="1">
    <location>
        <begin position="64"/>
        <end position="85"/>
    </location>
</feature>
<gene>
    <name evidence="2" type="ORF">J5Y10_07475</name>
</gene>
<comment type="caution">
    <text evidence="2">The sequence shown here is derived from an EMBL/GenBank/DDBJ whole genome shotgun (WGS) entry which is preliminary data.</text>
</comment>
<evidence type="ECO:0000313" key="2">
    <source>
        <dbReference type="EMBL" id="MBP0492615.1"/>
    </source>
</evidence>
<organism evidence="2 3">
    <name type="scientific">Roseomonas indoligenes</name>
    <dbReference type="NCBI Taxonomy" id="2820811"/>
    <lineage>
        <taxon>Bacteria</taxon>
        <taxon>Pseudomonadati</taxon>
        <taxon>Pseudomonadota</taxon>
        <taxon>Alphaproteobacteria</taxon>
        <taxon>Acetobacterales</taxon>
        <taxon>Roseomonadaceae</taxon>
        <taxon>Roseomonas</taxon>
    </lineage>
</organism>
<dbReference type="Proteomes" id="UP000677537">
    <property type="component" value="Unassembled WGS sequence"/>
</dbReference>
<accession>A0A940MX46</accession>
<evidence type="ECO:0000313" key="3">
    <source>
        <dbReference type="Proteomes" id="UP000677537"/>
    </source>
</evidence>
<dbReference type="InterPro" id="IPR010982">
    <property type="entry name" value="Lambda_DNA-bd_dom_sf"/>
</dbReference>
<name>A0A940MX46_9PROT</name>
<proteinExistence type="predicted"/>